<dbReference type="RefSeq" id="XP_001647215.1">
    <property type="nucleotide sequence ID" value="XM_001647165.1"/>
</dbReference>
<keyword evidence="2" id="KW-1185">Reference proteome</keyword>
<dbReference type="PhylomeDB" id="A7TE35"/>
<dbReference type="GeneID" id="5547705"/>
<dbReference type="FunCoup" id="A7TE35">
    <property type="interactions" value="123"/>
</dbReference>
<dbReference type="eggNOG" id="ENOG502QQ52">
    <property type="taxonomic scope" value="Eukaryota"/>
</dbReference>
<dbReference type="GO" id="GO:0007232">
    <property type="term" value="P:osmosensory signaling pathway via Sho1 osmosensor"/>
    <property type="evidence" value="ECO:0007669"/>
    <property type="project" value="EnsemblFungi"/>
</dbReference>
<gene>
    <name evidence="1" type="ORF">Kpol_1002p2</name>
</gene>
<dbReference type="Proteomes" id="UP000000267">
    <property type="component" value="Unassembled WGS sequence"/>
</dbReference>
<dbReference type="AlphaFoldDB" id="A7TE35"/>
<evidence type="ECO:0000313" key="1">
    <source>
        <dbReference type="EMBL" id="EDO19357.1"/>
    </source>
</evidence>
<evidence type="ECO:0000313" key="2">
    <source>
        <dbReference type="Proteomes" id="UP000000267"/>
    </source>
</evidence>
<dbReference type="HOGENOM" id="CLU_006978_0_0_1"/>
<accession>A7TE35</accession>
<dbReference type="Pfam" id="PF08578">
    <property type="entry name" value="DUF1765"/>
    <property type="match status" value="1"/>
</dbReference>
<organism evidence="2">
    <name type="scientific">Vanderwaltozyma polyspora (strain ATCC 22028 / DSM 70294 / BCRC 21397 / CBS 2163 / NBRC 10782 / NRRL Y-8283 / UCD 57-17)</name>
    <name type="common">Kluyveromyces polysporus</name>
    <dbReference type="NCBI Taxonomy" id="436907"/>
    <lineage>
        <taxon>Eukaryota</taxon>
        <taxon>Fungi</taxon>
        <taxon>Dikarya</taxon>
        <taxon>Ascomycota</taxon>
        <taxon>Saccharomycotina</taxon>
        <taxon>Saccharomycetes</taxon>
        <taxon>Saccharomycetales</taxon>
        <taxon>Saccharomycetaceae</taxon>
        <taxon>Vanderwaltozyma</taxon>
    </lineage>
</organism>
<reference evidence="1 2" key="1">
    <citation type="journal article" date="2007" name="Proc. Natl. Acad. Sci. U.S.A.">
        <title>Independent sorting-out of thousands of duplicated gene pairs in two yeast species descended from a whole-genome duplication.</title>
        <authorList>
            <person name="Scannell D.R."/>
            <person name="Frank A.C."/>
            <person name="Conant G.C."/>
            <person name="Byrne K.P."/>
            <person name="Woolfit M."/>
            <person name="Wolfe K.H."/>
        </authorList>
    </citation>
    <scope>NUCLEOTIDE SEQUENCE [LARGE SCALE GENOMIC DNA]</scope>
    <source>
        <strain evidence="2">ATCC 22028 / DSM 70294 / BCRC 21397 / CBS 2163 / NBRC 10782 / NRRL Y-8283 / UCD 57-17</strain>
    </source>
</reference>
<dbReference type="KEGG" id="vpo:Kpol_1002p2"/>
<sequence>MVNINEKPFPNSKVADSNGSELYNNVENSESLFHWLNKFIYVVDAGQDQSDLISPKNVALFIRSTILSYLRNQVSQLESACDQGERDALIQWWVTLLNFLNSDTSTSAFQTDTYLTDTDIISVSLECISKIITVLMILPEHSFVDLEIYSHHLLITTHYVTNRLIINSKLSKQIQKNAALPEDDAASNLRFFHKYNSLLRSFVGKLTAYAFIYLPDSFNFDTLVLYQLNPNLNHVDNNTIFSWKQRKFFQTSSTDQNIKLEDIETKDTHFFKIIISHLKHEFTFLAFYWHYWYIITRYSSFSKNKSEFCSNLDLIPGSHILLNYTIYDSLDQDLQNLRLFLTSKQSSQKQSDLRRADLLDATEVMPDTDQLVPKYLSNSNRGSKPAMISNEELNNYIFTRFKSTKLWESLRSLTGCLGIQIIPVLKLHDEYQLKYISKISAYDSHSGNIFYNKILQFLLFQFRSLNSIDFLNWDIWLKGIYMMLNTLHVNCQASSLLSLFNIWNYLPDKNQKELAKLLLTKYFTVFIIENDFHITKLLFTRLLIFKVLQLRDTYIRSQCQKLLQDINEEVKLLHHKNLDLKWNKDTKIMYFQGNKRFVLTPYREVLENNLIFKHQTELRSRAKSNDMLFPSVLSTSNIRPTVILRGGRYPFDILDDLATRGEIIFPGQGNRSRVNSRDRYSDDRSDDYYDKYANSFANSISTTINSWISRISTSVESSMSSADSSIKRSDGYEQNSIEIAPELMYSKPILTSDTTSLLLKPIIMNNDDYLRSVDKANRKWGIVTARTYDKPLPIPDRSQVNGLANELKLMSIASFSSIDYSFDVVDENISKKDSNLLKKNESAQETIPVIKLHGIFGNKSINDNDNSSILLSNANILSMSVQDLNLLKTNNEEEDGTIIVENYYKNKEMYLKTRFEKLTKFIEIFNETLIQYTETLNIINHESLFMEYEVRDENNRNTNYTNARESNQ</sequence>
<dbReference type="InParanoid" id="A7TE35"/>
<name>A7TE35_VANPO</name>
<dbReference type="GO" id="GO:0005078">
    <property type="term" value="F:MAP-kinase scaffold activity"/>
    <property type="evidence" value="ECO:0007669"/>
    <property type="project" value="EnsemblFungi"/>
</dbReference>
<dbReference type="OrthoDB" id="296767at2759"/>
<protein>
    <submittedName>
        <fullName evidence="1">Uncharacterized protein</fullName>
    </submittedName>
</protein>
<proteinExistence type="predicted"/>
<dbReference type="InterPro" id="IPR013887">
    <property type="entry name" value="UPF0592"/>
</dbReference>
<dbReference type="EMBL" id="DS480379">
    <property type="protein sequence ID" value="EDO19357.1"/>
    <property type="molecule type" value="Genomic_DNA"/>
</dbReference>
<dbReference type="OMA" id="WHYWYII"/>